<feature type="region of interest" description="Disordered" evidence="2">
    <location>
        <begin position="735"/>
        <end position="792"/>
    </location>
</feature>
<dbReference type="RefSeq" id="XP_066073638.1">
    <property type="nucleotide sequence ID" value="XM_066217541.1"/>
</dbReference>
<evidence type="ECO:0000313" key="3">
    <source>
        <dbReference type="EMBL" id="WWC86875.1"/>
    </source>
</evidence>
<dbReference type="SMART" id="SM00174">
    <property type="entry name" value="RHO"/>
    <property type="match status" value="1"/>
</dbReference>
<feature type="compositionally biased region" description="Low complexity" evidence="2">
    <location>
        <begin position="768"/>
        <end position="782"/>
    </location>
</feature>
<name>A0AAX4JN79_9TREE</name>
<keyword evidence="1" id="KW-0547">Nucleotide-binding</keyword>
<feature type="compositionally biased region" description="Polar residues" evidence="2">
    <location>
        <begin position="545"/>
        <end position="573"/>
    </location>
</feature>
<gene>
    <name evidence="3" type="ORF">L201_001754</name>
</gene>
<dbReference type="Pfam" id="PF00071">
    <property type="entry name" value="Ras"/>
    <property type="match status" value="1"/>
</dbReference>
<feature type="region of interest" description="Disordered" evidence="2">
    <location>
        <begin position="690"/>
        <end position="719"/>
    </location>
</feature>
<feature type="compositionally biased region" description="Polar residues" evidence="2">
    <location>
        <begin position="173"/>
        <end position="186"/>
    </location>
</feature>
<dbReference type="SMART" id="SM00176">
    <property type="entry name" value="RAN"/>
    <property type="match status" value="1"/>
</dbReference>
<dbReference type="SUPFAM" id="SSF52540">
    <property type="entry name" value="P-loop containing nucleoside triphosphate hydrolases"/>
    <property type="match status" value="1"/>
</dbReference>
<dbReference type="InterPro" id="IPR001806">
    <property type="entry name" value="Small_GTPase"/>
</dbReference>
<feature type="region of interest" description="Disordered" evidence="2">
    <location>
        <begin position="21"/>
        <end position="43"/>
    </location>
</feature>
<reference evidence="3 4" key="1">
    <citation type="submission" date="2024-01" db="EMBL/GenBank/DDBJ databases">
        <title>Comparative genomics of Cryptococcus and Kwoniella reveals pathogenesis evolution and contrasting modes of karyotype evolution via chromosome fusion or intercentromeric recombination.</title>
        <authorList>
            <person name="Coelho M.A."/>
            <person name="David-Palma M."/>
            <person name="Shea T."/>
            <person name="Bowers K."/>
            <person name="McGinley-Smith S."/>
            <person name="Mohammad A.W."/>
            <person name="Gnirke A."/>
            <person name="Yurkov A.M."/>
            <person name="Nowrousian M."/>
            <person name="Sun S."/>
            <person name="Cuomo C.A."/>
            <person name="Heitman J."/>
        </authorList>
    </citation>
    <scope>NUCLEOTIDE SEQUENCE [LARGE SCALE GENOMIC DNA]</scope>
    <source>
        <strain evidence="3 4">CBS 6074</strain>
    </source>
</reference>
<feature type="compositionally biased region" description="Pro residues" evidence="2">
    <location>
        <begin position="109"/>
        <end position="120"/>
    </location>
</feature>
<evidence type="ECO:0000256" key="2">
    <source>
        <dbReference type="SAM" id="MobiDB-lite"/>
    </source>
</evidence>
<evidence type="ECO:0008006" key="5">
    <source>
        <dbReference type="Google" id="ProtNLM"/>
    </source>
</evidence>
<dbReference type="SMART" id="SM00175">
    <property type="entry name" value="RAB"/>
    <property type="match status" value="1"/>
</dbReference>
<evidence type="ECO:0000313" key="4">
    <source>
        <dbReference type="Proteomes" id="UP001355207"/>
    </source>
</evidence>
<sequence length="867" mass="92709">MSIVASPLPHQHFSDSELYVPSGSVSAHSELPPPLPSPIPSTESHSVPFPIFQHRHTSPYPAPHSFSALGPPPSLDMSTQLLHAIPAPPAPKGSSVSLPSLTPEIAPQAPLPPTPDPSPPASKVLSPTMMIKLAPPADDNPYEISFLDHRPNLRHSTQFSSENDLTPRRVPSISVNLSGSDQSTKIETPPARTRSKSGLESTVPQTAPAKVSVESKSSRPKSMGPPPRPRRSQTAYPAPQSVKMTESRSADSRAKLRNHIPPIPRHTSHGPISSQGLGRALSDASTSTPPRIGHISLASSSNEMAPPDLGGPDGLEAKVVLLGSQGVGKTSLILRYTTRTFSPVPAPATIGSSLHARKLVHDGTRVKLQIWDTAGQERFRSMAPIYYRGAHVCVLVYDISDRQSFEDVRSWLEELGRTVPKETVIFVVGAKIDLEKNRAVTFEEARSTIKTWLIPPPASEPTVLLSPPPRSLFRSSTSVSRSISPARTSPHPKTGGPPSRSHSYGALSTLGESAQSPPASNTVEVPRQPSPNLPFPMPKAYEEPANQSKPSSIKVKTSSSPPTVKFLSPTSPKSLAFPALQSPTKPTSATFTDPIAPSITPTAMMGHRSNRSSRFSISGVLGLSRTTSLSGAASSLAQLAEAPTSPRSSADILRNQQYNPYVASGSPSSRVRVESTPSFNAFDGVYGNGRTDRRKSEVWSSRSWKMGEGPGAAETLGEFGDGVKKKQSGELLVPLSANTGSGFRKQHQYSGTRSRGGSLGRDPRLYSDDSSSSGSSRSNNQHSNEEEDDPLSWGVEVEGVRLGECSALSGQGVEALFKSITSLLVEKKDKIERERVLRRKNSVMLTDPAKDGKIDLEGKNKGYGCCA</sequence>
<feature type="compositionally biased region" description="Polar residues" evidence="2">
    <location>
        <begin position="196"/>
        <end position="205"/>
    </location>
</feature>
<accession>A0AAX4JN79</accession>
<organism evidence="3 4">
    <name type="scientific">Kwoniella dendrophila CBS 6074</name>
    <dbReference type="NCBI Taxonomy" id="1295534"/>
    <lineage>
        <taxon>Eukaryota</taxon>
        <taxon>Fungi</taxon>
        <taxon>Dikarya</taxon>
        <taxon>Basidiomycota</taxon>
        <taxon>Agaricomycotina</taxon>
        <taxon>Tremellomycetes</taxon>
        <taxon>Tremellales</taxon>
        <taxon>Cryptococcaceae</taxon>
        <taxon>Kwoniella</taxon>
    </lineage>
</organism>
<feature type="region of interest" description="Disordered" evidence="2">
    <location>
        <begin position="460"/>
        <end position="610"/>
    </location>
</feature>
<keyword evidence="4" id="KW-1185">Reference proteome</keyword>
<protein>
    <recommendedName>
        <fullName evidence="5">Rab family protein</fullName>
    </recommendedName>
</protein>
<dbReference type="NCBIfam" id="TIGR00231">
    <property type="entry name" value="small_GTP"/>
    <property type="match status" value="1"/>
</dbReference>
<dbReference type="GO" id="GO:0003924">
    <property type="term" value="F:GTPase activity"/>
    <property type="evidence" value="ECO:0007669"/>
    <property type="project" value="InterPro"/>
</dbReference>
<dbReference type="InterPro" id="IPR005225">
    <property type="entry name" value="Small_GTP-bd"/>
</dbReference>
<dbReference type="Gene3D" id="3.40.50.300">
    <property type="entry name" value="P-loop containing nucleotide triphosphate hydrolases"/>
    <property type="match status" value="1"/>
</dbReference>
<dbReference type="InterPro" id="IPR027417">
    <property type="entry name" value="P-loop_NTPase"/>
</dbReference>
<feature type="region of interest" description="Disordered" evidence="2">
    <location>
        <begin position="157"/>
        <end position="311"/>
    </location>
</feature>
<dbReference type="SMART" id="SM00173">
    <property type="entry name" value="RAS"/>
    <property type="match status" value="1"/>
</dbReference>
<feature type="compositionally biased region" description="Polar residues" evidence="2">
    <location>
        <begin position="510"/>
        <end position="523"/>
    </location>
</feature>
<dbReference type="CDD" id="cd00154">
    <property type="entry name" value="Rab"/>
    <property type="match status" value="1"/>
</dbReference>
<dbReference type="EMBL" id="CP144099">
    <property type="protein sequence ID" value="WWC86875.1"/>
    <property type="molecule type" value="Genomic_DNA"/>
</dbReference>
<feature type="compositionally biased region" description="Basic and acidic residues" evidence="2">
    <location>
        <begin position="245"/>
        <end position="254"/>
    </location>
</feature>
<dbReference type="PANTHER" id="PTHR47978">
    <property type="match status" value="1"/>
</dbReference>
<dbReference type="Proteomes" id="UP001355207">
    <property type="component" value="Chromosome 2"/>
</dbReference>
<feature type="compositionally biased region" description="Pro residues" evidence="2">
    <location>
        <begin position="528"/>
        <end position="537"/>
    </location>
</feature>
<feature type="compositionally biased region" description="Low complexity" evidence="2">
    <location>
        <begin position="471"/>
        <end position="487"/>
    </location>
</feature>
<dbReference type="GeneID" id="91092426"/>
<dbReference type="PROSITE" id="PS51421">
    <property type="entry name" value="RAS"/>
    <property type="match status" value="1"/>
</dbReference>
<dbReference type="AlphaFoldDB" id="A0AAX4JN79"/>
<feature type="region of interest" description="Disordered" evidence="2">
    <location>
        <begin position="87"/>
        <end position="124"/>
    </location>
</feature>
<evidence type="ECO:0000256" key="1">
    <source>
        <dbReference type="ARBA" id="ARBA00022741"/>
    </source>
</evidence>
<dbReference type="PRINTS" id="PR00449">
    <property type="entry name" value="RASTRNSFRMNG"/>
</dbReference>
<dbReference type="FunFam" id="3.40.50.300:FF:000808">
    <property type="entry name" value="Small GTP-binding protein, putative"/>
    <property type="match status" value="1"/>
</dbReference>
<feature type="compositionally biased region" description="Polar residues" evidence="2">
    <location>
        <begin position="581"/>
        <end position="591"/>
    </location>
</feature>
<dbReference type="PROSITE" id="PS51419">
    <property type="entry name" value="RAB"/>
    <property type="match status" value="1"/>
</dbReference>
<dbReference type="GO" id="GO:0005525">
    <property type="term" value="F:GTP binding"/>
    <property type="evidence" value="ECO:0007669"/>
    <property type="project" value="InterPro"/>
</dbReference>
<proteinExistence type="predicted"/>